<evidence type="ECO:0000256" key="1">
    <source>
        <dbReference type="SAM" id="SignalP"/>
    </source>
</evidence>
<accession>A0A062UKN5</accession>
<dbReference type="STRING" id="1280947.HY30_12800"/>
<gene>
    <name evidence="2" type="ORF">HY30_12800</name>
</gene>
<dbReference type="AlphaFoldDB" id="A0A062UKN5"/>
<dbReference type="PATRIC" id="fig|1280947.3.peg.890"/>
<keyword evidence="1" id="KW-0732">Signal</keyword>
<evidence type="ECO:0000313" key="2">
    <source>
        <dbReference type="EMBL" id="KCZ60114.1"/>
    </source>
</evidence>
<dbReference type="RefSeq" id="WP_034737533.1">
    <property type="nucleotide sequence ID" value="NZ_AWFG01000011.1"/>
</dbReference>
<protein>
    <submittedName>
        <fullName evidence="2">Uncharacterized protein</fullName>
    </submittedName>
</protein>
<sequence length="139" mass="14962">MSKRLFHASAAFLALAALAKPAWAVSPDEYVALVDQIKRAFIAPSRGQVIDDEAEKKLSDLITLSDSMARQPGASSGKVLLKVEYSFVPSNRRVSTSAVEVPLADLKSAARKLKTARTPADKAAASEDVRQALEAVRLR</sequence>
<dbReference type="EMBL" id="AWFG01000011">
    <property type="protein sequence ID" value="KCZ60114.1"/>
    <property type="molecule type" value="Genomic_DNA"/>
</dbReference>
<name>A0A062UKN5_9PROT</name>
<proteinExistence type="predicted"/>
<comment type="caution">
    <text evidence="2">The sequence shown here is derived from an EMBL/GenBank/DDBJ whole genome shotgun (WGS) entry which is preliminary data.</text>
</comment>
<feature type="chain" id="PRO_5001615239" evidence="1">
    <location>
        <begin position="25"/>
        <end position="139"/>
    </location>
</feature>
<organism evidence="2 3">
    <name type="scientific">Hyphomonas chukchiensis</name>
    <dbReference type="NCBI Taxonomy" id="1280947"/>
    <lineage>
        <taxon>Bacteria</taxon>
        <taxon>Pseudomonadati</taxon>
        <taxon>Pseudomonadota</taxon>
        <taxon>Alphaproteobacteria</taxon>
        <taxon>Hyphomonadales</taxon>
        <taxon>Hyphomonadaceae</taxon>
        <taxon>Hyphomonas</taxon>
    </lineage>
</organism>
<evidence type="ECO:0000313" key="3">
    <source>
        <dbReference type="Proteomes" id="UP000027190"/>
    </source>
</evidence>
<keyword evidence="3" id="KW-1185">Reference proteome</keyword>
<reference evidence="2 3" key="1">
    <citation type="journal article" date="2014" name="Antonie Van Leeuwenhoek">
        <title>Hyphomonas beringensis sp. nov. and Hyphomonas chukchiensis sp. nov., isolated from surface seawater of the Bering Sea and Chukchi Sea.</title>
        <authorList>
            <person name="Li C."/>
            <person name="Lai Q."/>
            <person name="Li G."/>
            <person name="Dong C."/>
            <person name="Wang J."/>
            <person name="Liao Y."/>
            <person name="Shao Z."/>
        </authorList>
    </citation>
    <scope>NUCLEOTIDE SEQUENCE [LARGE SCALE GENOMIC DNA]</scope>
    <source>
        <strain evidence="2 3">BH-BN04-4</strain>
    </source>
</reference>
<feature type="signal peptide" evidence="1">
    <location>
        <begin position="1"/>
        <end position="24"/>
    </location>
</feature>
<dbReference type="Proteomes" id="UP000027190">
    <property type="component" value="Unassembled WGS sequence"/>
</dbReference>